<evidence type="ECO:0000313" key="3">
    <source>
        <dbReference type="Proteomes" id="UP000094936"/>
    </source>
</evidence>
<dbReference type="AlphaFoldDB" id="A0A1C3ER34"/>
<dbReference type="RefSeq" id="WP_068899293.1">
    <property type="nucleotide sequence ID" value="NZ_JBHUIF010000020.1"/>
</dbReference>
<dbReference type="STRING" id="1080227.A8L45_03645"/>
<feature type="transmembrane region" description="Helical" evidence="1">
    <location>
        <begin position="63"/>
        <end position="81"/>
    </location>
</feature>
<evidence type="ECO:0000256" key="1">
    <source>
        <dbReference type="SAM" id="Phobius"/>
    </source>
</evidence>
<keyword evidence="1" id="KW-0472">Membrane</keyword>
<organism evidence="2 3">
    <name type="scientific">Veronia pacifica</name>
    <dbReference type="NCBI Taxonomy" id="1080227"/>
    <lineage>
        <taxon>Bacteria</taxon>
        <taxon>Pseudomonadati</taxon>
        <taxon>Pseudomonadota</taxon>
        <taxon>Gammaproteobacteria</taxon>
        <taxon>Vibrionales</taxon>
        <taxon>Vibrionaceae</taxon>
        <taxon>Veronia</taxon>
    </lineage>
</organism>
<comment type="caution">
    <text evidence="2">The sequence shown here is derived from an EMBL/GenBank/DDBJ whole genome shotgun (WGS) entry which is preliminary data.</text>
</comment>
<feature type="transmembrane region" description="Helical" evidence="1">
    <location>
        <begin position="37"/>
        <end position="57"/>
    </location>
</feature>
<sequence length="304" mass="34500">MNRKVSFFLQVGIFFLPMVFSWFLLRNGYSKRARAIAFSWLAFTLMVGLLGNEGVIYDTFITILSLGVFIIPIIAVVKLFLRVKNGATEKTADRNAKQPETFVSSQTSHVNLSHQSNKPEDNSVTSASWSGSYSKAEEAMISGLIEFKETMALKQFEKLREKFGVFLNILNHQFDNDEMTHGRYLNSTEQLYLGVVDKLQRYVLLRRSVSGIDLDYINERLQDQHLHEDSRNALVERLTLHKNALTEMDGILAINEQVMTRIDIVTSSLGAIQTREGAGGMDLETALQEIQVMIGRTEKYDMAK</sequence>
<gene>
    <name evidence="2" type="ORF">A8L45_03645</name>
</gene>
<name>A0A1C3ER34_9GAMM</name>
<keyword evidence="1" id="KW-1133">Transmembrane helix</keyword>
<dbReference type="Proteomes" id="UP000094936">
    <property type="component" value="Unassembled WGS sequence"/>
</dbReference>
<proteinExistence type="predicted"/>
<accession>A0A1C3ER34</accession>
<keyword evidence="3" id="KW-1185">Reference proteome</keyword>
<evidence type="ECO:0000313" key="2">
    <source>
        <dbReference type="EMBL" id="ODA35711.1"/>
    </source>
</evidence>
<feature type="transmembrane region" description="Helical" evidence="1">
    <location>
        <begin position="6"/>
        <end position="25"/>
    </location>
</feature>
<protein>
    <submittedName>
        <fullName evidence="2">Uncharacterized protein</fullName>
    </submittedName>
</protein>
<dbReference type="OrthoDB" id="983149at2"/>
<keyword evidence="1" id="KW-0812">Transmembrane</keyword>
<reference evidence="2 3" key="1">
    <citation type="submission" date="2016-05" db="EMBL/GenBank/DDBJ databases">
        <title>Genomic Taxonomy of the Vibrionaceae.</title>
        <authorList>
            <person name="Gomez-Gil B."/>
            <person name="Enciso-Ibarra J."/>
        </authorList>
    </citation>
    <scope>NUCLEOTIDE SEQUENCE [LARGE SCALE GENOMIC DNA]</scope>
    <source>
        <strain evidence="2 3">CAIM 1920</strain>
    </source>
</reference>
<dbReference type="EMBL" id="LYBM01000003">
    <property type="protein sequence ID" value="ODA35711.1"/>
    <property type="molecule type" value="Genomic_DNA"/>
</dbReference>